<dbReference type="RefSeq" id="WP_139941212.1">
    <property type="nucleotide sequence ID" value="NZ_JBHSYP010000002.1"/>
</dbReference>
<sequence length="143" mass="15950">MTGAQKADTGYNAHHPWYYLQGGAILGPKSISLAAKASKSAGYLEAGIQDARAQPEPQRSEALRRLQTKVRHAMKQDLKRYRELARELCAKRRNGPDQKAPVSCADIHTSIALKHNHLFNDFCHLLLIDDLLSVQPDLFGFSN</sequence>
<dbReference type="AlphaFoldDB" id="A0A501PF00"/>
<evidence type="ECO:0000313" key="2">
    <source>
        <dbReference type="Proteomes" id="UP000319148"/>
    </source>
</evidence>
<name>A0A501PF00_9PROT</name>
<organism evidence="1 2">
    <name type="scientific">Emcibacter nanhaiensis</name>
    <dbReference type="NCBI Taxonomy" id="1505037"/>
    <lineage>
        <taxon>Bacteria</taxon>
        <taxon>Pseudomonadati</taxon>
        <taxon>Pseudomonadota</taxon>
        <taxon>Alphaproteobacteria</taxon>
        <taxon>Emcibacterales</taxon>
        <taxon>Emcibacteraceae</taxon>
        <taxon>Emcibacter</taxon>
    </lineage>
</organism>
<keyword evidence="2" id="KW-1185">Reference proteome</keyword>
<dbReference type="EMBL" id="VFIY01000015">
    <property type="protein sequence ID" value="TPD58993.1"/>
    <property type="molecule type" value="Genomic_DNA"/>
</dbReference>
<gene>
    <name evidence="1" type="ORF">FIV46_12210</name>
</gene>
<comment type="caution">
    <text evidence="1">The sequence shown here is derived from an EMBL/GenBank/DDBJ whole genome shotgun (WGS) entry which is preliminary data.</text>
</comment>
<dbReference type="OrthoDB" id="7619538at2"/>
<proteinExistence type="predicted"/>
<dbReference type="Proteomes" id="UP000319148">
    <property type="component" value="Unassembled WGS sequence"/>
</dbReference>
<evidence type="ECO:0000313" key="1">
    <source>
        <dbReference type="EMBL" id="TPD58993.1"/>
    </source>
</evidence>
<reference evidence="2" key="1">
    <citation type="submission" date="2019-06" db="EMBL/GenBank/DDBJ databases">
        <title>The complete genome of Emcibacter congregatus ZYLT.</title>
        <authorList>
            <person name="Zhao Z."/>
        </authorList>
    </citation>
    <scope>NUCLEOTIDE SEQUENCE [LARGE SCALE GENOMIC DNA]</scope>
    <source>
        <strain evidence="2">MCCC 1A06723</strain>
    </source>
</reference>
<accession>A0A501PF00</accession>
<protein>
    <submittedName>
        <fullName evidence="1">Uncharacterized protein</fullName>
    </submittedName>
</protein>